<evidence type="ECO:0000259" key="2">
    <source>
        <dbReference type="Pfam" id="PF14534"/>
    </source>
</evidence>
<dbReference type="EMBL" id="JAVDUU010000001">
    <property type="protein sequence ID" value="MDR6941073.1"/>
    <property type="molecule type" value="Genomic_DNA"/>
</dbReference>
<evidence type="ECO:0000313" key="3">
    <source>
        <dbReference type="EMBL" id="MDR6941073.1"/>
    </source>
</evidence>
<feature type="signal peptide" evidence="1">
    <location>
        <begin position="1"/>
        <end position="25"/>
    </location>
</feature>
<dbReference type="RefSeq" id="WP_310092422.1">
    <property type="nucleotide sequence ID" value="NZ_JAVDUU010000001.1"/>
</dbReference>
<dbReference type="Pfam" id="PF14534">
    <property type="entry name" value="DUF4440"/>
    <property type="match status" value="1"/>
</dbReference>
<protein>
    <recommendedName>
        <fullName evidence="2">DUF4440 domain-containing protein</fullName>
    </recommendedName>
</protein>
<feature type="domain" description="DUF4440" evidence="2">
    <location>
        <begin position="43"/>
        <end position="150"/>
    </location>
</feature>
<dbReference type="InterPro" id="IPR027843">
    <property type="entry name" value="DUF4440"/>
</dbReference>
<proteinExistence type="predicted"/>
<dbReference type="Proteomes" id="UP001247620">
    <property type="component" value="Unassembled WGS sequence"/>
</dbReference>
<evidence type="ECO:0000256" key="1">
    <source>
        <dbReference type="SAM" id="SignalP"/>
    </source>
</evidence>
<name>A0ABU1T6Q6_9SPHI</name>
<dbReference type="Gene3D" id="3.10.450.50">
    <property type="match status" value="1"/>
</dbReference>
<sequence>MKTSIFLIISVFFLIAGLSPQNARAQKHFDQQLYNTILHMDSVCFDAFNAHDMQGLKKVFADNVEFYHDLGGLAYYDETMQNFEKMFAQNKDTGLKRELVRGSLEIYPIKNFGAIEVGVHKFTHMENGKEVVGLLKFLHVWQYKNNEWKITRVISYDH</sequence>
<comment type="caution">
    <text evidence="3">The sequence shown here is derived from an EMBL/GenBank/DDBJ whole genome shotgun (WGS) entry which is preliminary data.</text>
</comment>
<feature type="chain" id="PRO_5047414920" description="DUF4440 domain-containing protein" evidence="1">
    <location>
        <begin position="26"/>
        <end position="158"/>
    </location>
</feature>
<evidence type="ECO:0000313" key="4">
    <source>
        <dbReference type="Proteomes" id="UP001247620"/>
    </source>
</evidence>
<dbReference type="InterPro" id="IPR032710">
    <property type="entry name" value="NTF2-like_dom_sf"/>
</dbReference>
<keyword evidence="4" id="KW-1185">Reference proteome</keyword>
<gene>
    <name evidence="3" type="ORF">J2W55_000901</name>
</gene>
<accession>A0ABU1T6Q6</accession>
<organism evidence="3 4">
    <name type="scientific">Mucilaginibacter pocheonensis</name>
    <dbReference type="NCBI Taxonomy" id="398050"/>
    <lineage>
        <taxon>Bacteria</taxon>
        <taxon>Pseudomonadati</taxon>
        <taxon>Bacteroidota</taxon>
        <taxon>Sphingobacteriia</taxon>
        <taxon>Sphingobacteriales</taxon>
        <taxon>Sphingobacteriaceae</taxon>
        <taxon>Mucilaginibacter</taxon>
    </lineage>
</organism>
<keyword evidence="1" id="KW-0732">Signal</keyword>
<dbReference type="SUPFAM" id="SSF54427">
    <property type="entry name" value="NTF2-like"/>
    <property type="match status" value="1"/>
</dbReference>
<reference evidence="3 4" key="1">
    <citation type="submission" date="2023-07" db="EMBL/GenBank/DDBJ databases">
        <title>Sorghum-associated microbial communities from plants grown in Nebraska, USA.</title>
        <authorList>
            <person name="Schachtman D."/>
        </authorList>
    </citation>
    <scope>NUCLEOTIDE SEQUENCE [LARGE SCALE GENOMIC DNA]</scope>
    <source>
        <strain evidence="3 4">3262</strain>
    </source>
</reference>